<evidence type="ECO:0000256" key="5">
    <source>
        <dbReference type="ARBA" id="ARBA00022527"/>
    </source>
</evidence>
<feature type="region of interest" description="Disordered" evidence="16">
    <location>
        <begin position="1"/>
        <end position="32"/>
    </location>
</feature>
<dbReference type="InterPro" id="IPR017441">
    <property type="entry name" value="Protein_kinase_ATP_BS"/>
</dbReference>
<evidence type="ECO:0000256" key="11">
    <source>
        <dbReference type="ARBA" id="ARBA00047559"/>
    </source>
</evidence>
<dbReference type="InterPro" id="IPR051681">
    <property type="entry name" value="Ser/Thr_Kinases-Pseudokinases"/>
</dbReference>
<reference evidence="19 20" key="1">
    <citation type="journal article" date="2018" name="Gigascience">
        <title>Genomes of trombidid mites reveal novel predicted allergens and laterally-transferred genes associated with secondary metabolism.</title>
        <authorList>
            <person name="Dong X."/>
            <person name="Chaisiri K."/>
            <person name="Xia D."/>
            <person name="Armstrong S.D."/>
            <person name="Fang Y."/>
            <person name="Donnelly M.J."/>
            <person name="Kadowaki T."/>
            <person name="McGarry J.W."/>
            <person name="Darby A.C."/>
            <person name="Makepeace B.L."/>
        </authorList>
    </citation>
    <scope>NUCLEOTIDE SEQUENCE [LARGE SCALE GENOMIC DNA]</scope>
    <source>
        <strain evidence="19">UoL-WK</strain>
    </source>
</reference>
<dbReference type="InterPro" id="IPR000719">
    <property type="entry name" value="Prot_kinase_dom"/>
</dbReference>
<dbReference type="Pfam" id="PF07714">
    <property type="entry name" value="PK_Tyr_Ser-Thr"/>
    <property type="match status" value="1"/>
</dbReference>
<evidence type="ECO:0000256" key="14">
    <source>
        <dbReference type="PROSITE-ProRule" id="PRU10141"/>
    </source>
</evidence>
<dbReference type="PROSITE" id="PS00107">
    <property type="entry name" value="PROTEIN_KINASE_ATP"/>
    <property type="match status" value="1"/>
</dbReference>
<comment type="caution">
    <text evidence="19">The sequence shown here is derived from an EMBL/GenBank/DDBJ whole genome shotgun (WGS) entry which is preliminary data.</text>
</comment>
<dbReference type="InterPro" id="IPR011009">
    <property type="entry name" value="Kinase-like_dom_sf"/>
</dbReference>
<evidence type="ECO:0000256" key="4">
    <source>
        <dbReference type="ARBA" id="ARBA00022443"/>
    </source>
</evidence>
<sequence length="902" mass="102030">KMERMKRRFESDNMRRKANNSNNSSSGISSVNASSGNIRKWTAIYDYDANGDDELTLRIGQIVEVLSKDSKISGDEGWWTGKLGDKVGIFPANYVEPYNAGNSSSNRGSTIYEILLSDLKFEEVIGVGGFGKVYRGYYRNEEVAIKAARREPDDDKNDVRESVIQEAKLFWLLNHSNIVSLKGVCLEDPNYCIVLEYCSGGSLNRVLNGRRIPPDVLVDWAIQIAQGMDYLHTGTSITLIHRDLKSSNVLLNRPIINEDWYGKVLKITDFGLAREVYKTTRMSQAGTYAWMAPEVIKSSLFSKASDVWSYGVVLWELLTGESPYKGIDALAVAYGVAVNKLTLHIPSTCPFQFSSIMKACWDPDPHDRPSFAQIVFNLKTLSQSRFMETHRKSFHTLQENWKVEIEEMLEELKCKEKELRNREEELIKALNQQKMQEKFLRERERELAEREIEILERELHIIIQQQQQNKPVPKKRRGKFKKNRLTKILRYPSNTHLISMPSDFRHNITVQQEPSMVAKYPYIASSPDSPPPSPTVPRLRAYALQQTGSKGKTWGPSTLHQRERVNINQRVVFPEQNGHIKFSESAPNLGKTRIGMMLHNIAGADENADGDCNRNHTNGACSSSNECSKNRKKMDFAVYKIGTMLASIVLGVDIKPFHKNIPNDEYNEEYYAVNHTSPKHATYHGQTKHSVRPQLDLYNVDSTYSKEATSSTALLSDLNTYEPETDVGMYSNQTPTTRKSSSVSNESNDATIFSHPSTNYRTHRRTSSNTSSSSNINPSFDPDDYFIRYRGVSITPPLQQSHLNTPARRPTTLDLKATSNSVTTTPSSPDSSYGDSWNTTPSTASSQRSVRFCVTDAYKPSIKREYVNCPTLLDMPVEGQSQDGTVPLTALLCENIKNRSNF</sequence>
<dbReference type="PANTHER" id="PTHR44329">
    <property type="entry name" value="SERINE/THREONINE-PROTEIN KINASE TNNI3K-RELATED"/>
    <property type="match status" value="1"/>
</dbReference>
<dbReference type="CDD" id="cd11876">
    <property type="entry name" value="SH3_MLK"/>
    <property type="match status" value="1"/>
</dbReference>
<dbReference type="AlphaFoldDB" id="A0A3S3Q713"/>
<dbReference type="STRING" id="1965070.A0A3S3Q713"/>
<comment type="cofactor">
    <cofactor evidence="1">
        <name>Mg(2+)</name>
        <dbReference type="ChEBI" id="CHEBI:18420"/>
    </cofactor>
</comment>
<protein>
    <recommendedName>
        <fullName evidence="3">mitogen-activated protein kinase kinase kinase</fullName>
        <ecNumber evidence="3">2.7.11.25</ecNumber>
    </recommendedName>
</protein>
<feature type="binding site" evidence="14">
    <location>
        <position position="146"/>
    </location>
    <ligand>
        <name>ATP</name>
        <dbReference type="ChEBI" id="CHEBI:30616"/>
    </ligand>
</feature>
<feature type="compositionally biased region" description="Basic and acidic residues" evidence="16">
    <location>
        <begin position="1"/>
        <end position="15"/>
    </location>
</feature>
<evidence type="ECO:0000256" key="15">
    <source>
        <dbReference type="SAM" id="Coils"/>
    </source>
</evidence>
<dbReference type="SMART" id="SM00326">
    <property type="entry name" value="SH3"/>
    <property type="match status" value="1"/>
</dbReference>
<dbReference type="PANTHER" id="PTHR44329:SF293">
    <property type="entry name" value="MITOGEN-ACTIVATED PROTEIN KINASE KINASE KINASE"/>
    <property type="match status" value="1"/>
</dbReference>
<dbReference type="Gene3D" id="3.30.200.20">
    <property type="entry name" value="Phosphorylase Kinase, domain 1"/>
    <property type="match status" value="1"/>
</dbReference>
<dbReference type="Gene3D" id="2.30.30.40">
    <property type="entry name" value="SH3 Domains"/>
    <property type="match status" value="1"/>
</dbReference>
<dbReference type="FunFam" id="1.10.510.10:FF:000076">
    <property type="entry name" value="Mitogen-activated protein kinase kinase kinase"/>
    <property type="match status" value="1"/>
</dbReference>
<feature type="compositionally biased region" description="Low complexity" evidence="16">
    <location>
        <begin position="19"/>
        <end position="32"/>
    </location>
</feature>
<feature type="domain" description="SH3" evidence="17">
    <location>
        <begin position="36"/>
        <end position="100"/>
    </location>
</feature>
<dbReference type="Proteomes" id="UP000285301">
    <property type="component" value="Unassembled WGS sequence"/>
</dbReference>
<comment type="catalytic activity">
    <reaction evidence="11">
        <text>L-threonyl-[protein] + ATP = O-phospho-L-threonyl-[protein] + ADP + H(+)</text>
        <dbReference type="Rhea" id="RHEA:46608"/>
        <dbReference type="Rhea" id="RHEA-COMP:11060"/>
        <dbReference type="Rhea" id="RHEA-COMP:11605"/>
        <dbReference type="ChEBI" id="CHEBI:15378"/>
        <dbReference type="ChEBI" id="CHEBI:30013"/>
        <dbReference type="ChEBI" id="CHEBI:30616"/>
        <dbReference type="ChEBI" id="CHEBI:61977"/>
        <dbReference type="ChEBI" id="CHEBI:456216"/>
        <dbReference type="EC" id="2.7.11.25"/>
    </reaction>
</comment>
<dbReference type="GO" id="GO:0006950">
    <property type="term" value="P:response to stress"/>
    <property type="evidence" value="ECO:0007669"/>
    <property type="project" value="UniProtKB-ARBA"/>
</dbReference>
<feature type="domain" description="Protein kinase" evidence="18">
    <location>
        <begin position="119"/>
        <end position="387"/>
    </location>
</feature>
<comment type="similarity">
    <text evidence="2">Belongs to the protein kinase superfamily. STE Ser/Thr protein kinase family. MAP kinase kinase kinase subfamily.</text>
</comment>
<dbReference type="CDD" id="cd14061">
    <property type="entry name" value="STKc_MLK"/>
    <property type="match status" value="1"/>
</dbReference>
<feature type="coiled-coil region" evidence="15">
    <location>
        <begin position="398"/>
        <end position="465"/>
    </location>
</feature>
<dbReference type="SUPFAM" id="SSF50044">
    <property type="entry name" value="SH3-domain"/>
    <property type="match status" value="1"/>
</dbReference>
<dbReference type="Pfam" id="PF14604">
    <property type="entry name" value="SH3_9"/>
    <property type="match status" value="1"/>
</dbReference>
<feature type="compositionally biased region" description="Low complexity" evidence="16">
    <location>
        <begin position="818"/>
        <end position="836"/>
    </location>
</feature>
<evidence type="ECO:0000256" key="9">
    <source>
        <dbReference type="ARBA" id="ARBA00022777"/>
    </source>
</evidence>
<feature type="region of interest" description="Disordered" evidence="16">
    <location>
        <begin position="724"/>
        <end position="780"/>
    </location>
</feature>
<evidence type="ECO:0000259" key="17">
    <source>
        <dbReference type="PROSITE" id="PS50002"/>
    </source>
</evidence>
<evidence type="ECO:0000256" key="16">
    <source>
        <dbReference type="SAM" id="MobiDB-lite"/>
    </source>
</evidence>
<feature type="compositionally biased region" description="Polar residues" evidence="16">
    <location>
        <begin position="730"/>
        <end position="756"/>
    </location>
</feature>
<dbReference type="PROSITE" id="PS00108">
    <property type="entry name" value="PROTEIN_KINASE_ST"/>
    <property type="match status" value="1"/>
</dbReference>
<dbReference type="PRINTS" id="PR00452">
    <property type="entry name" value="SH3DOMAIN"/>
</dbReference>
<keyword evidence="15" id="KW-0175">Coiled coil</keyword>
<evidence type="ECO:0000256" key="1">
    <source>
        <dbReference type="ARBA" id="ARBA00001946"/>
    </source>
</evidence>
<gene>
    <name evidence="19" type="ORF">B4U79_00470</name>
</gene>
<keyword evidence="4 13" id="KW-0728">SH3 domain</keyword>
<dbReference type="EC" id="2.7.11.25" evidence="3"/>
<evidence type="ECO:0000259" key="18">
    <source>
        <dbReference type="PROSITE" id="PS50011"/>
    </source>
</evidence>
<dbReference type="Gene3D" id="1.10.510.10">
    <property type="entry name" value="Transferase(Phosphotransferase) domain 1"/>
    <property type="match status" value="1"/>
</dbReference>
<evidence type="ECO:0000256" key="10">
    <source>
        <dbReference type="ARBA" id="ARBA00022840"/>
    </source>
</evidence>
<dbReference type="PROSITE" id="PS50011">
    <property type="entry name" value="PROTEIN_KINASE_DOM"/>
    <property type="match status" value="1"/>
</dbReference>
<dbReference type="GO" id="GO:0005524">
    <property type="term" value="F:ATP binding"/>
    <property type="evidence" value="ECO:0007669"/>
    <property type="project" value="UniProtKB-UniRule"/>
</dbReference>
<dbReference type="SUPFAM" id="SSF56112">
    <property type="entry name" value="Protein kinase-like (PK-like)"/>
    <property type="match status" value="1"/>
</dbReference>
<evidence type="ECO:0000313" key="20">
    <source>
        <dbReference type="Proteomes" id="UP000285301"/>
    </source>
</evidence>
<dbReference type="GO" id="GO:0004706">
    <property type="term" value="F:JUN kinase kinase kinase activity"/>
    <property type="evidence" value="ECO:0007669"/>
    <property type="project" value="TreeGrafter"/>
</dbReference>
<evidence type="ECO:0000256" key="6">
    <source>
        <dbReference type="ARBA" id="ARBA00022679"/>
    </source>
</evidence>
<proteinExistence type="inferred from homology"/>
<evidence type="ECO:0000313" key="19">
    <source>
        <dbReference type="EMBL" id="RWS04554.1"/>
    </source>
</evidence>
<feature type="non-terminal residue" evidence="19">
    <location>
        <position position="1"/>
    </location>
</feature>
<dbReference type="SMART" id="SM00220">
    <property type="entry name" value="S_TKc"/>
    <property type="match status" value="1"/>
</dbReference>
<evidence type="ECO:0000256" key="7">
    <source>
        <dbReference type="ARBA" id="ARBA00022737"/>
    </source>
</evidence>
<dbReference type="PRINTS" id="PR00109">
    <property type="entry name" value="TYRKINASE"/>
</dbReference>
<keyword evidence="5" id="KW-0723">Serine/threonine-protein kinase</keyword>
<evidence type="ECO:0000256" key="8">
    <source>
        <dbReference type="ARBA" id="ARBA00022741"/>
    </source>
</evidence>
<keyword evidence="8 14" id="KW-0547">Nucleotide-binding</keyword>
<evidence type="ECO:0000256" key="2">
    <source>
        <dbReference type="ARBA" id="ARBA00006529"/>
    </source>
</evidence>
<dbReference type="InterPro" id="IPR001452">
    <property type="entry name" value="SH3_domain"/>
</dbReference>
<feature type="region of interest" description="Disordered" evidence="16">
    <location>
        <begin position="797"/>
        <end position="843"/>
    </location>
</feature>
<keyword evidence="6" id="KW-0808">Transferase</keyword>
<keyword evidence="10 14" id="KW-0067">ATP-binding</keyword>
<dbReference type="InterPro" id="IPR008271">
    <property type="entry name" value="Ser/Thr_kinase_AS"/>
</dbReference>
<dbReference type="InterPro" id="IPR036028">
    <property type="entry name" value="SH3-like_dom_sf"/>
</dbReference>
<evidence type="ECO:0000256" key="12">
    <source>
        <dbReference type="ARBA" id="ARBA00048329"/>
    </source>
</evidence>
<comment type="catalytic activity">
    <reaction evidence="12">
        <text>L-seryl-[protein] + ATP = O-phospho-L-seryl-[protein] + ADP + H(+)</text>
        <dbReference type="Rhea" id="RHEA:17989"/>
        <dbReference type="Rhea" id="RHEA-COMP:9863"/>
        <dbReference type="Rhea" id="RHEA-COMP:11604"/>
        <dbReference type="ChEBI" id="CHEBI:15378"/>
        <dbReference type="ChEBI" id="CHEBI:29999"/>
        <dbReference type="ChEBI" id="CHEBI:30616"/>
        <dbReference type="ChEBI" id="CHEBI:83421"/>
        <dbReference type="ChEBI" id="CHEBI:456216"/>
        <dbReference type="EC" id="2.7.11.25"/>
    </reaction>
</comment>
<dbReference type="InterPro" id="IPR001245">
    <property type="entry name" value="Ser-Thr/Tyr_kinase_cat_dom"/>
</dbReference>
<keyword evidence="9 19" id="KW-0418">Kinase</keyword>
<name>A0A3S3Q713_9ACAR</name>
<accession>A0A3S3Q713</accession>
<feature type="compositionally biased region" description="Low complexity" evidence="16">
    <location>
        <begin position="767"/>
        <end position="779"/>
    </location>
</feature>
<dbReference type="PROSITE" id="PS50002">
    <property type="entry name" value="SH3"/>
    <property type="match status" value="1"/>
</dbReference>
<dbReference type="OrthoDB" id="339325at2759"/>
<organism evidence="19 20">
    <name type="scientific">Dinothrombium tinctorium</name>
    <dbReference type="NCBI Taxonomy" id="1965070"/>
    <lineage>
        <taxon>Eukaryota</taxon>
        <taxon>Metazoa</taxon>
        <taxon>Ecdysozoa</taxon>
        <taxon>Arthropoda</taxon>
        <taxon>Chelicerata</taxon>
        <taxon>Arachnida</taxon>
        <taxon>Acari</taxon>
        <taxon>Acariformes</taxon>
        <taxon>Trombidiformes</taxon>
        <taxon>Prostigmata</taxon>
        <taxon>Anystina</taxon>
        <taxon>Parasitengona</taxon>
        <taxon>Trombidioidea</taxon>
        <taxon>Trombidiidae</taxon>
        <taxon>Dinothrombium</taxon>
    </lineage>
</organism>
<keyword evidence="7" id="KW-0677">Repeat</keyword>
<dbReference type="EMBL" id="NCKU01005448">
    <property type="protein sequence ID" value="RWS04554.1"/>
    <property type="molecule type" value="Genomic_DNA"/>
</dbReference>
<keyword evidence="20" id="KW-1185">Reference proteome</keyword>
<evidence type="ECO:0000256" key="13">
    <source>
        <dbReference type="PROSITE-ProRule" id="PRU00192"/>
    </source>
</evidence>
<evidence type="ECO:0000256" key="3">
    <source>
        <dbReference type="ARBA" id="ARBA00012406"/>
    </source>
</evidence>